<keyword evidence="2" id="KW-1133">Transmembrane helix</keyword>
<proteinExistence type="predicted"/>
<dbReference type="Proteomes" id="UP001175001">
    <property type="component" value="Unassembled WGS sequence"/>
</dbReference>
<gene>
    <name evidence="3" type="ORF">DIS24_g7803</name>
</gene>
<feature type="transmembrane region" description="Helical" evidence="2">
    <location>
        <begin position="43"/>
        <end position="68"/>
    </location>
</feature>
<evidence type="ECO:0000313" key="3">
    <source>
        <dbReference type="EMBL" id="KAK0647341.1"/>
    </source>
</evidence>
<keyword evidence="2" id="KW-0472">Membrane</keyword>
<sequence>MTTGTQYSIAEGSFHVTWLLLNAAVVLALSLRLRPGSRAALPVGVAICTYGGGVIGMGMTAVLVLPTYGLDDGFPNLGVWMLRWVAVLLPLSTAVTWCVLRRRERRERREIEAEERLLGGVDEEEEEEEGEEGGERRQEQEALPGYCDHVPLPGTEQLAYAAGFEAGRRSVRVSARNLDVAPSSPPPYREVDDDGAAAGGAKPFGSVSGGDE</sequence>
<dbReference type="EMBL" id="JAUJDW010000051">
    <property type="protein sequence ID" value="KAK0647341.1"/>
    <property type="molecule type" value="Genomic_DNA"/>
</dbReference>
<evidence type="ECO:0000256" key="2">
    <source>
        <dbReference type="SAM" id="Phobius"/>
    </source>
</evidence>
<reference evidence="3" key="1">
    <citation type="submission" date="2023-06" db="EMBL/GenBank/DDBJ databases">
        <title>Multi-omics analyses reveal the molecular pathogenesis toolkit of Lasiodiplodia hormozganensis, a cross-kingdom pathogen.</title>
        <authorList>
            <person name="Felix C."/>
            <person name="Meneses R."/>
            <person name="Goncalves M.F.M."/>
            <person name="Tilleman L."/>
            <person name="Duarte A.S."/>
            <person name="Jorrin-Novo J.V."/>
            <person name="Van De Peer Y."/>
            <person name="Deforce D."/>
            <person name="Van Nieuwerburgh F."/>
            <person name="Esteves A.C."/>
            <person name="Alves A."/>
        </authorList>
    </citation>
    <scope>NUCLEOTIDE SEQUENCE</scope>
    <source>
        <strain evidence="3">CBS 339.90</strain>
    </source>
</reference>
<evidence type="ECO:0000313" key="4">
    <source>
        <dbReference type="Proteomes" id="UP001175001"/>
    </source>
</evidence>
<keyword evidence="4" id="KW-1185">Reference proteome</keyword>
<keyword evidence="2" id="KW-0812">Transmembrane</keyword>
<comment type="caution">
    <text evidence="3">The sequence shown here is derived from an EMBL/GenBank/DDBJ whole genome shotgun (WGS) entry which is preliminary data.</text>
</comment>
<accession>A0AA39Y786</accession>
<feature type="transmembrane region" description="Helical" evidence="2">
    <location>
        <begin position="12"/>
        <end position="31"/>
    </location>
</feature>
<feature type="compositionally biased region" description="Acidic residues" evidence="1">
    <location>
        <begin position="121"/>
        <end position="132"/>
    </location>
</feature>
<protein>
    <submittedName>
        <fullName evidence="3">Uncharacterized protein</fullName>
    </submittedName>
</protein>
<feature type="transmembrane region" description="Helical" evidence="2">
    <location>
        <begin position="80"/>
        <end position="100"/>
    </location>
</feature>
<feature type="region of interest" description="Disordered" evidence="1">
    <location>
        <begin position="117"/>
        <end position="150"/>
    </location>
</feature>
<dbReference type="AlphaFoldDB" id="A0AA39Y786"/>
<organism evidence="3 4">
    <name type="scientific">Lasiodiplodia hormozganensis</name>
    <dbReference type="NCBI Taxonomy" id="869390"/>
    <lineage>
        <taxon>Eukaryota</taxon>
        <taxon>Fungi</taxon>
        <taxon>Dikarya</taxon>
        <taxon>Ascomycota</taxon>
        <taxon>Pezizomycotina</taxon>
        <taxon>Dothideomycetes</taxon>
        <taxon>Dothideomycetes incertae sedis</taxon>
        <taxon>Botryosphaeriales</taxon>
        <taxon>Botryosphaeriaceae</taxon>
        <taxon>Lasiodiplodia</taxon>
    </lineage>
</organism>
<name>A0AA39Y786_9PEZI</name>
<evidence type="ECO:0000256" key="1">
    <source>
        <dbReference type="SAM" id="MobiDB-lite"/>
    </source>
</evidence>
<feature type="region of interest" description="Disordered" evidence="1">
    <location>
        <begin position="175"/>
        <end position="212"/>
    </location>
</feature>